<accession>A0A6J6EI78</accession>
<protein>
    <submittedName>
        <fullName evidence="1">Unannotated protein</fullName>
    </submittedName>
</protein>
<reference evidence="1" key="1">
    <citation type="submission" date="2020-05" db="EMBL/GenBank/DDBJ databases">
        <authorList>
            <person name="Chiriac C."/>
            <person name="Salcher M."/>
            <person name="Ghai R."/>
            <person name="Kavagutti S V."/>
        </authorList>
    </citation>
    <scope>NUCLEOTIDE SEQUENCE</scope>
</reference>
<evidence type="ECO:0000313" key="1">
    <source>
        <dbReference type="EMBL" id="CAB4576142.1"/>
    </source>
</evidence>
<sequence length="60" mass="6550">MNEGIATHLAAVTPEKSTSPIIAATAYPTTKPAKILIRPRNPRKKAEINPMESRVINPSR</sequence>
<dbReference type="EMBL" id="CAEZTW010000011">
    <property type="protein sequence ID" value="CAB4576142.1"/>
    <property type="molecule type" value="Genomic_DNA"/>
</dbReference>
<organism evidence="1">
    <name type="scientific">freshwater metagenome</name>
    <dbReference type="NCBI Taxonomy" id="449393"/>
    <lineage>
        <taxon>unclassified sequences</taxon>
        <taxon>metagenomes</taxon>
        <taxon>ecological metagenomes</taxon>
    </lineage>
</organism>
<gene>
    <name evidence="1" type="ORF">UFOPK1766_00138</name>
</gene>
<dbReference type="AlphaFoldDB" id="A0A6J6EI78"/>
<proteinExistence type="predicted"/>
<name>A0A6J6EI78_9ZZZZ</name>